<name>A0A396I9T9_MEDTR</name>
<evidence type="ECO:0000259" key="6">
    <source>
        <dbReference type="PROSITE" id="PS51760"/>
    </source>
</evidence>
<dbReference type="Pfam" id="PF00331">
    <property type="entry name" value="Glyco_hydro_10"/>
    <property type="match status" value="1"/>
</dbReference>
<keyword evidence="7" id="KW-0326">Glycosidase</keyword>
<gene>
    <name evidence="7" type="ORF">MtrunA17_Chr4g0037551</name>
</gene>
<sequence>MITLRTLNHIRYITLHGIIFPLTLCVTCFQPQCLTIPQKPQYNGGIIQNPEINDGLQGWTSFGESKIQHRESLGNKYVVAHSRNQPYDSVSQKIHLQKGMYYTLSAWLQVSNGNVPVTAVVKTNEGFKFCGVIFAESNCWSMLKGGFIADTSGEAELYFESNNTYVEIWIDSVSLQPFTEQQWKSHQDQSIEKERKRKVLVQALDEQGHPLPNASIYITLNKPKFPFGSAINSNIINNRAYQDWFSSRFTVTTFENEMKWYTNEYAPGKDNYFQADQMLQFAKSHNITVRGHNIFNDDPKYQPKWVYSLSPNQLNLAVQKRMNSVVGRYKGQVIGWDVVNENLHFSFFEGKLGQDFSAKAFNKVHNIDPQTTLFINEFNTIEDSRDGLSSPSNYIQKIKQIQSVNRQLPLGIGLESHFSSLPLNFPYMRASIDTLTASRLPIWITELDVASQPNQVQYLEQALREAHSHPGVQGIVMWTAWTPQGCYKMCLTDNNFKNLPTGDVVDKLISEWGKAQVLGTTDQNGLLELSLFHGDYKIQINHPIKKNYSIIHHMQVLPKEDYSNKTTQLIQLLV</sequence>
<keyword evidence="2" id="KW-0677">Repeat</keyword>
<protein>
    <submittedName>
        <fullName evidence="7">Putative endo-1,4-beta-xylanase</fullName>
        <ecNumber evidence="7">3.2.1.8</ecNumber>
    </submittedName>
</protein>
<dbReference type="InterPro" id="IPR044846">
    <property type="entry name" value="GH10"/>
</dbReference>
<accession>A0A396I9T9</accession>
<dbReference type="InterPro" id="IPR008979">
    <property type="entry name" value="Galactose-bd-like_sf"/>
</dbReference>
<dbReference type="Gene3D" id="2.60.120.260">
    <property type="entry name" value="Galactose-binding domain-like"/>
    <property type="match status" value="1"/>
</dbReference>
<dbReference type="SUPFAM" id="SSF51445">
    <property type="entry name" value="(Trans)glycosidases"/>
    <property type="match status" value="1"/>
</dbReference>
<reference evidence="8" key="1">
    <citation type="journal article" date="2018" name="Nat. Plants">
        <title>Whole-genome landscape of Medicago truncatula symbiotic genes.</title>
        <authorList>
            <person name="Pecrix Y."/>
            <person name="Staton S.E."/>
            <person name="Sallet E."/>
            <person name="Lelandais-Briere C."/>
            <person name="Moreau S."/>
            <person name="Carrere S."/>
            <person name="Blein T."/>
            <person name="Jardinaud M.F."/>
            <person name="Latrasse D."/>
            <person name="Zouine M."/>
            <person name="Zahm M."/>
            <person name="Kreplak J."/>
            <person name="Mayjonade B."/>
            <person name="Satge C."/>
            <person name="Perez M."/>
            <person name="Cauet S."/>
            <person name="Marande W."/>
            <person name="Chantry-Darmon C."/>
            <person name="Lopez-Roques C."/>
            <person name="Bouchez O."/>
            <person name="Berard A."/>
            <person name="Debelle F."/>
            <person name="Munos S."/>
            <person name="Bendahmane A."/>
            <person name="Berges H."/>
            <person name="Niebel A."/>
            <person name="Buitink J."/>
            <person name="Frugier F."/>
            <person name="Benhamed M."/>
            <person name="Crespi M."/>
            <person name="Gouzy J."/>
            <person name="Gamas P."/>
        </authorList>
    </citation>
    <scope>NUCLEOTIDE SEQUENCE [LARGE SCALE GENOMIC DNA]</scope>
    <source>
        <strain evidence="8">cv. Jemalong A17</strain>
    </source>
</reference>
<dbReference type="InterPro" id="IPR017853">
    <property type="entry name" value="GH"/>
</dbReference>
<keyword evidence="7" id="KW-0858">Xylan degradation</keyword>
<comment type="similarity">
    <text evidence="1">Belongs to the glycosyl hydrolase 10 (cellulase F) family.</text>
</comment>
<evidence type="ECO:0000256" key="3">
    <source>
        <dbReference type="ARBA" id="ARBA00022801"/>
    </source>
</evidence>
<dbReference type="InterPro" id="IPR001000">
    <property type="entry name" value="GH10_dom"/>
</dbReference>
<dbReference type="GO" id="GO:0031176">
    <property type="term" value="F:endo-1,4-beta-xylanase activity"/>
    <property type="evidence" value="ECO:0007669"/>
    <property type="project" value="UniProtKB-EC"/>
</dbReference>
<dbReference type="InterPro" id="IPR003305">
    <property type="entry name" value="CenC_carb-bd"/>
</dbReference>
<feature type="domain" description="GH10" evidence="6">
    <location>
        <begin position="219"/>
        <end position="508"/>
    </location>
</feature>
<dbReference type="EC" id="3.2.1.8" evidence="7"/>
<evidence type="ECO:0000313" key="7">
    <source>
        <dbReference type="EMBL" id="RHN61521.1"/>
    </source>
</evidence>
<comment type="caution">
    <text evidence="7">The sequence shown here is derived from an EMBL/GenBank/DDBJ whole genome shotgun (WGS) entry which is preliminary data.</text>
</comment>
<keyword evidence="3 7" id="KW-0378">Hydrolase</keyword>
<keyword evidence="5" id="KW-0624">Polysaccharide degradation</keyword>
<dbReference type="Proteomes" id="UP000265566">
    <property type="component" value="Chromosome 4"/>
</dbReference>
<dbReference type="Pfam" id="PF02018">
    <property type="entry name" value="CBM_4_9"/>
    <property type="match status" value="1"/>
</dbReference>
<dbReference type="SMART" id="SM00633">
    <property type="entry name" value="Glyco_10"/>
    <property type="match status" value="1"/>
</dbReference>
<evidence type="ECO:0000313" key="8">
    <source>
        <dbReference type="Proteomes" id="UP000265566"/>
    </source>
</evidence>
<dbReference type="Gene3D" id="3.20.20.80">
    <property type="entry name" value="Glycosidases"/>
    <property type="match status" value="1"/>
</dbReference>
<evidence type="ECO:0000256" key="1">
    <source>
        <dbReference type="ARBA" id="ARBA00007495"/>
    </source>
</evidence>
<evidence type="ECO:0000256" key="2">
    <source>
        <dbReference type="ARBA" id="ARBA00022737"/>
    </source>
</evidence>
<dbReference type="PANTHER" id="PTHR31490:SF2">
    <property type="entry name" value="GLYCOSYL HYDROLASE FAMILY 10 PROTEIN"/>
    <property type="match status" value="1"/>
</dbReference>
<dbReference type="EMBL" id="PSQE01000004">
    <property type="protein sequence ID" value="RHN61521.1"/>
    <property type="molecule type" value="Genomic_DNA"/>
</dbReference>
<proteinExistence type="inferred from homology"/>
<dbReference type="GO" id="GO:0045493">
    <property type="term" value="P:xylan catabolic process"/>
    <property type="evidence" value="ECO:0007669"/>
    <property type="project" value="UniProtKB-KW"/>
</dbReference>
<evidence type="ECO:0000256" key="4">
    <source>
        <dbReference type="ARBA" id="ARBA00023277"/>
    </source>
</evidence>
<dbReference type="PANTHER" id="PTHR31490">
    <property type="entry name" value="GLYCOSYL HYDROLASE"/>
    <property type="match status" value="1"/>
</dbReference>
<dbReference type="SUPFAM" id="SSF49785">
    <property type="entry name" value="Galactose-binding domain-like"/>
    <property type="match status" value="1"/>
</dbReference>
<evidence type="ECO:0000256" key="5">
    <source>
        <dbReference type="ARBA" id="ARBA00023326"/>
    </source>
</evidence>
<dbReference type="PROSITE" id="PS51760">
    <property type="entry name" value="GH10_2"/>
    <property type="match status" value="1"/>
</dbReference>
<organism evidence="7 8">
    <name type="scientific">Medicago truncatula</name>
    <name type="common">Barrel medic</name>
    <name type="synonym">Medicago tribuloides</name>
    <dbReference type="NCBI Taxonomy" id="3880"/>
    <lineage>
        <taxon>Eukaryota</taxon>
        <taxon>Viridiplantae</taxon>
        <taxon>Streptophyta</taxon>
        <taxon>Embryophyta</taxon>
        <taxon>Tracheophyta</taxon>
        <taxon>Spermatophyta</taxon>
        <taxon>Magnoliopsida</taxon>
        <taxon>eudicotyledons</taxon>
        <taxon>Gunneridae</taxon>
        <taxon>Pentapetalae</taxon>
        <taxon>rosids</taxon>
        <taxon>fabids</taxon>
        <taxon>Fabales</taxon>
        <taxon>Fabaceae</taxon>
        <taxon>Papilionoideae</taxon>
        <taxon>50 kb inversion clade</taxon>
        <taxon>NPAAA clade</taxon>
        <taxon>Hologalegina</taxon>
        <taxon>IRL clade</taxon>
        <taxon>Trifolieae</taxon>
        <taxon>Medicago</taxon>
    </lineage>
</organism>
<dbReference type="AlphaFoldDB" id="A0A396I9T9"/>
<dbReference type="Gramene" id="rna23994">
    <property type="protein sequence ID" value="RHN61521.1"/>
    <property type="gene ID" value="gene23994"/>
</dbReference>
<keyword evidence="4" id="KW-0119">Carbohydrate metabolism</keyword>